<feature type="binding site" evidence="4">
    <location>
        <begin position="153"/>
        <end position="161"/>
    </location>
    <ligand>
        <name>ATP</name>
        <dbReference type="ChEBI" id="CHEBI:30616"/>
    </ligand>
</feature>
<gene>
    <name evidence="6" type="ORF">DF200_03625</name>
</gene>
<sequence>MRTPATDGEDNANEGNDDVAARKTALRHDAFRKRRAIGDAERQRAGIRLADAAERSGILDGVGTVAAYVSMGTEVPTTPMLRMMLAHGIRVLVPRLGSGRDLGWGVMDDVDALHDAGGSRPDEPGGAVLDADAIAGADLVVTAAVLADRTGVRLGRGGGWYDRALARRRIGTPVVAVVWPWELVDDGLPCEPHDQRIDGVLTPNGYFAVGARMGLPTESV</sequence>
<reference evidence="6 7" key="1">
    <citation type="journal article" date="2018" name="Int. J. Syst. Evol. Microbiol.">
        <title>Bifidobacterium catulorum sp. nov., a novel taxon from the faeces of the baby common marmoset (Callithrix jacchus).</title>
        <authorList>
            <person name="Modesto M."/>
            <person name="Michelini S."/>
            <person name="Oki K."/>
            <person name="Biavati B."/>
            <person name="Watanabe K."/>
            <person name="Mattarelli P."/>
        </authorList>
    </citation>
    <scope>NUCLEOTIDE SEQUENCE [LARGE SCALE GENOMIC DNA]</scope>
    <source>
        <strain evidence="6 7">MRM 8.19</strain>
    </source>
</reference>
<evidence type="ECO:0000256" key="5">
    <source>
        <dbReference type="RuleBase" id="RU361279"/>
    </source>
</evidence>
<evidence type="ECO:0000313" key="6">
    <source>
        <dbReference type="EMBL" id="PWG60213.1"/>
    </source>
</evidence>
<dbReference type="EC" id="6.3.3.2" evidence="5"/>
<feature type="binding site" evidence="4">
    <location>
        <position position="74"/>
    </location>
    <ligand>
        <name>substrate</name>
    </ligand>
</feature>
<dbReference type="EMBL" id="QFFN01000006">
    <property type="protein sequence ID" value="PWG60213.1"/>
    <property type="molecule type" value="Genomic_DNA"/>
</dbReference>
<dbReference type="NCBIfam" id="TIGR02727">
    <property type="entry name" value="MTHFS_bact"/>
    <property type="match status" value="1"/>
</dbReference>
<dbReference type="OrthoDB" id="3242798at2"/>
<dbReference type="GO" id="GO:0035999">
    <property type="term" value="P:tetrahydrofolate interconversion"/>
    <property type="evidence" value="ECO:0007669"/>
    <property type="project" value="TreeGrafter"/>
</dbReference>
<dbReference type="PANTHER" id="PTHR23407:SF1">
    <property type="entry name" value="5-FORMYLTETRAHYDROFOLATE CYCLO-LIGASE"/>
    <property type="match status" value="1"/>
</dbReference>
<comment type="similarity">
    <text evidence="1 5">Belongs to the 5-formyltetrahydrofolate cyclo-ligase family.</text>
</comment>
<dbReference type="SUPFAM" id="SSF100950">
    <property type="entry name" value="NagB/RpiA/CoA transferase-like"/>
    <property type="match status" value="1"/>
</dbReference>
<keyword evidence="5" id="KW-0460">Magnesium</keyword>
<feature type="binding site" evidence="4">
    <location>
        <position position="69"/>
    </location>
    <ligand>
        <name>substrate</name>
    </ligand>
</feature>
<dbReference type="PIRSF" id="PIRSF006806">
    <property type="entry name" value="FTHF_cligase"/>
    <property type="match status" value="1"/>
</dbReference>
<comment type="caution">
    <text evidence="6">The sequence shown here is derived from an EMBL/GenBank/DDBJ whole genome shotgun (WGS) entry which is preliminary data.</text>
</comment>
<comment type="catalytic activity">
    <reaction evidence="5">
        <text>(6S)-5-formyl-5,6,7,8-tetrahydrofolate + ATP = (6R)-5,10-methenyltetrahydrofolate + ADP + phosphate</text>
        <dbReference type="Rhea" id="RHEA:10488"/>
        <dbReference type="ChEBI" id="CHEBI:30616"/>
        <dbReference type="ChEBI" id="CHEBI:43474"/>
        <dbReference type="ChEBI" id="CHEBI:57455"/>
        <dbReference type="ChEBI" id="CHEBI:57457"/>
        <dbReference type="ChEBI" id="CHEBI:456216"/>
        <dbReference type="EC" id="6.3.3.2"/>
    </reaction>
</comment>
<keyword evidence="7" id="KW-1185">Reference proteome</keyword>
<accession>A0A2U2MTM5</accession>
<evidence type="ECO:0000256" key="3">
    <source>
        <dbReference type="ARBA" id="ARBA00022840"/>
    </source>
</evidence>
<keyword evidence="5" id="KW-0479">Metal-binding</keyword>
<evidence type="ECO:0000313" key="7">
    <source>
        <dbReference type="Proteomes" id="UP000245753"/>
    </source>
</evidence>
<protein>
    <recommendedName>
        <fullName evidence="5">5-formyltetrahydrofolate cyclo-ligase</fullName>
        <ecNumber evidence="5">6.3.3.2</ecNumber>
    </recommendedName>
</protein>
<dbReference type="Proteomes" id="UP000245753">
    <property type="component" value="Unassembled WGS sequence"/>
</dbReference>
<dbReference type="Gene3D" id="3.40.50.10420">
    <property type="entry name" value="NagB/RpiA/CoA transferase-like"/>
    <property type="match status" value="1"/>
</dbReference>
<evidence type="ECO:0000256" key="1">
    <source>
        <dbReference type="ARBA" id="ARBA00010638"/>
    </source>
</evidence>
<dbReference type="GO" id="GO:0005524">
    <property type="term" value="F:ATP binding"/>
    <property type="evidence" value="ECO:0007669"/>
    <property type="project" value="UniProtKB-KW"/>
</dbReference>
<dbReference type="GO" id="GO:0009396">
    <property type="term" value="P:folic acid-containing compound biosynthetic process"/>
    <property type="evidence" value="ECO:0007669"/>
    <property type="project" value="TreeGrafter"/>
</dbReference>
<dbReference type="InterPro" id="IPR002698">
    <property type="entry name" value="FTHF_cligase"/>
</dbReference>
<proteinExistence type="inferred from homology"/>
<dbReference type="Pfam" id="PF01812">
    <property type="entry name" value="5-FTHF_cyc-lig"/>
    <property type="match status" value="1"/>
</dbReference>
<organism evidence="6 7">
    <name type="scientific">Bifidobacterium catulorum</name>
    <dbReference type="NCBI Taxonomy" id="1630173"/>
    <lineage>
        <taxon>Bacteria</taxon>
        <taxon>Bacillati</taxon>
        <taxon>Actinomycetota</taxon>
        <taxon>Actinomycetes</taxon>
        <taxon>Bifidobacteriales</taxon>
        <taxon>Bifidobacteriaceae</taxon>
        <taxon>Bifidobacterium</taxon>
    </lineage>
</organism>
<keyword evidence="6" id="KW-0436">Ligase</keyword>
<evidence type="ECO:0000256" key="2">
    <source>
        <dbReference type="ARBA" id="ARBA00022741"/>
    </source>
</evidence>
<keyword evidence="2 4" id="KW-0547">Nucleotide-binding</keyword>
<comment type="cofactor">
    <cofactor evidence="5">
        <name>Mg(2+)</name>
        <dbReference type="ChEBI" id="CHEBI:18420"/>
    </cofactor>
</comment>
<dbReference type="InterPro" id="IPR037171">
    <property type="entry name" value="NagB/RpiA_transferase-like"/>
</dbReference>
<dbReference type="InterPro" id="IPR024185">
    <property type="entry name" value="FTHF_cligase-like_sf"/>
</dbReference>
<feature type="binding site" evidence="4">
    <location>
        <begin position="23"/>
        <end position="27"/>
    </location>
    <ligand>
        <name>ATP</name>
        <dbReference type="ChEBI" id="CHEBI:30616"/>
    </ligand>
</feature>
<name>A0A2U2MTM5_9BIFI</name>
<keyword evidence="3 4" id="KW-0067">ATP-binding</keyword>
<dbReference type="PANTHER" id="PTHR23407">
    <property type="entry name" value="ATPASE INHIBITOR/5-FORMYLTETRAHYDROFOLATE CYCLO-LIGASE"/>
    <property type="match status" value="1"/>
</dbReference>
<dbReference type="GO" id="GO:0030272">
    <property type="term" value="F:5-formyltetrahydrofolate cyclo-ligase activity"/>
    <property type="evidence" value="ECO:0007669"/>
    <property type="project" value="UniProtKB-EC"/>
</dbReference>
<dbReference type="AlphaFoldDB" id="A0A2U2MTM5"/>
<evidence type="ECO:0000256" key="4">
    <source>
        <dbReference type="PIRSR" id="PIRSR006806-1"/>
    </source>
</evidence>
<dbReference type="GO" id="GO:0046872">
    <property type="term" value="F:metal ion binding"/>
    <property type="evidence" value="ECO:0007669"/>
    <property type="project" value="UniProtKB-KW"/>
</dbReference>